<keyword evidence="1" id="KW-0134">Cell wall</keyword>
<dbReference type="Pfam" id="PF01391">
    <property type="entry name" value="Collagen"/>
    <property type="match status" value="1"/>
</dbReference>
<evidence type="ECO:0000313" key="9">
    <source>
        <dbReference type="Proteomes" id="UP000422837"/>
    </source>
</evidence>
<organism evidence="8 9">
    <name type="scientific">Enterococcus casseliflavus</name>
    <name type="common">Enterococcus flavescens</name>
    <dbReference type="NCBI Taxonomy" id="37734"/>
    <lineage>
        <taxon>Bacteria</taxon>
        <taxon>Bacillati</taxon>
        <taxon>Bacillota</taxon>
        <taxon>Bacilli</taxon>
        <taxon>Lactobacillales</taxon>
        <taxon>Enterococcaceae</taxon>
        <taxon>Enterococcus</taxon>
    </lineage>
</organism>
<keyword evidence="2" id="KW-0964">Secreted</keyword>
<dbReference type="Pfam" id="PF00746">
    <property type="entry name" value="Gram_pos_anchor"/>
    <property type="match status" value="1"/>
</dbReference>
<evidence type="ECO:0000256" key="6">
    <source>
        <dbReference type="SAM" id="Phobius"/>
    </source>
</evidence>
<feature type="domain" description="Gram-positive cocci surface proteins LPxTG" evidence="7">
    <location>
        <begin position="63"/>
        <end position="101"/>
    </location>
</feature>
<dbReference type="PROSITE" id="PS50847">
    <property type="entry name" value="GRAM_POS_ANCHORING"/>
    <property type="match status" value="1"/>
</dbReference>
<keyword evidence="6" id="KW-1133">Transmembrane helix</keyword>
<dbReference type="InterPro" id="IPR008160">
    <property type="entry name" value="Collagen"/>
</dbReference>
<keyword evidence="6" id="KW-0812">Transmembrane</keyword>
<dbReference type="Proteomes" id="UP000422837">
    <property type="component" value="Chromosome"/>
</dbReference>
<name>A0ABD6YY62_ENTCA</name>
<evidence type="ECO:0000256" key="5">
    <source>
        <dbReference type="SAM" id="MobiDB-lite"/>
    </source>
</evidence>
<gene>
    <name evidence="8" type="ORF">GFU50_05870</name>
</gene>
<evidence type="ECO:0000256" key="3">
    <source>
        <dbReference type="ARBA" id="ARBA00022729"/>
    </source>
</evidence>
<feature type="compositionally biased region" description="Low complexity" evidence="5">
    <location>
        <begin position="1"/>
        <end position="12"/>
    </location>
</feature>
<dbReference type="AlphaFoldDB" id="A0ABD6YY62"/>
<dbReference type="InterPro" id="IPR019931">
    <property type="entry name" value="LPXTG_anchor"/>
</dbReference>
<reference evidence="8 9" key="1">
    <citation type="submission" date="2019-11" db="EMBL/GenBank/DDBJ databases">
        <title>Detection and genome characteristic of a blood enterococcus casselifavus isolate from Zhengzhou,china.</title>
        <authorList>
            <person name="Wen P."/>
        </authorList>
    </citation>
    <scope>NUCLEOTIDE SEQUENCE [LARGE SCALE GENOMIC DNA]</scope>
    <source>
        <strain evidence="8 9">EC291</strain>
    </source>
</reference>
<proteinExistence type="predicted"/>
<keyword evidence="3" id="KW-0732">Signal</keyword>
<feature type="transmembrane region" description="Helical" evidence="6">
    <location>
        <begin position="72"/>
        <end position="91"/>
    </location>
</feature>
<feature type="compositionally biased region" description="Low complexity" evidence="5">
    <location>
        <begin position="18"/>
        <end position="53"/>
    </location>
</feature>
<feature type="region of interest" description="Disordered" evidence="5">
    <location>
        <begin position="1"/>
        <end position="53"/>
    </location>
</feature>
<accession>A0ABD6YY62</accession>
<dbReference type="NCBIfam" id="TIGR01167">
    <property type="entry name" value="LPXTG_anchor"/>
    <property type="match status" value="1"/>
</dbReference>
<dbReference type="EMBL" id="CP046123">
    <property type="protein sequence ID" value="QGN29050.1"/>
    <property type="molecule type" value="Genomic_DNA"/>
</dbReference>
<evidence type="ECO:0000256" key="2">
    <source>
        <dbReference type="ARBA" id="ARBA00022525"/>
    </source>
</evidence>
<keyword evidence="4" id="KW-0572">Peptidoglycan-anchor</keyword>
<sequence>MVPMGDNGTDGSDGTDGTDGTNGSDGTNGTDGSNGAWGNWGNWGNNNWNSNNHNQSWWGSKFLPKTGSEGTWYASMIGAAVFVVGGIGLFFKARKKKDQQK</sequence>
<evidence type="ECO:0000256" key="1">
    <source>
        <dbReference type="ARBA" id="ARBA00022512"/>
    </source>
</evidence>
<protein>
    <submittedName>
        <fullName evidence="8">LPXTG cell wall anchor domain-containing protein</fullName>
    </submittedName>
</protein>
<evidence type="ECO:0000313" key="8">
    <source>
        <dbReference type="EMBL" id="QGN29050.1"/>
    </source>
</evidence>
<evidence type="ECO:0000256" key="4">
    <source>
        <dbReference type="ARBA" id="ARBA00023088"/>
    </source>
</evidence>
<keyword evidence="6" id="KW-0472">Membrane</keyword>
<evidence type="ECO:0000259" key="7">
    <source>
        <dbReference type="PROSITE" id="PS50847"/>
    </source>
</evidence>